<feature type="transmembrane region" description="Helical" evidence="6">
    <location>
        <begin position="69"/>
        <end position="89"/>
    </location>
</feature>
<comment type="caution">
    <text evidence="7">The sequence shown here is derived from an EMBL/GenBank/DDBJ whole genome shotgun (WGS) entry which is preliminary data.</text>
</comment>
<dbReference type="SUPFAM" id="SSF81338">
    <property type="entry name" value="Aquaporin-like"/>
    <property type="match status" value="1"/>
</dbReference>
<keyword evidence="5" id="KW-0813">Transport</keyword>
<keyword evidence="8" id="KW-1185">Reference proteome</keyword>
<evidence type="ECO:0000256" key="4">
    <source>
        <dbReference type="ARBA" id="ARBA00023136"/>
    </source>
</evidence>
<dbReference type="PRINTS" id="PR00783">
    <property type="entry name" value="MINTRINSICP"/>
</dbReference>
<organism evidence="7 8">
    <name type="scientific">Tegillarca granosa</name>
    <name type="common">Malaysian cockle</name>
    <name type="synonym">Anadara granosa</name>
    <dbReference type="NCBI Taxonomy" id="220873"/>
    <lineage>
        <taxon>Eukaryota</taxon>
        <taxon>Metazoa</taxon>
        <taxon>Spiralia</taxon>
        <taxon>Lophotrochozoa</taxon>
        <taxon>Mollusca</taxon>
        <taxon>Bivalvia</taxon>
        <taxon>Autobranchia</taxon>
        <taxon>Pteriomorphia</taxon>
        <taxon>Arcoida</taxon>
        <taxon>Arcoidea</taxon>
        <taxon>Arcidae</taxon>
        <taxon>Tegillarca</taxon>
    </lineage>
</organism>
<evidence type="ECO:0000256" key="3">
    <source>
        <dbReference type="ARBA" id="ARBA00022989"/>
    </source>
</evidence>
<proteinExistence type="inferred from homology"/>
<evidence type="ECO:0000256" key="6">
    <source>
        <dbReference type="SAM" id="Phobius"/>
    </source>
</evidence>
<keyword evidence="3 6" id="KW-1133">Transmembrane helix</keyword>
<feature type="non-terminal residue" evidence="7">
    <location>
        <position position="1"/>
    </location>
</feature>
<evidence type="ECO:0008006" key="9">
    <source>
        <dbReference type="Google" id="ProtNLM"/>
    </source>
</evidence>
<comment type="subcellular location">
    <subcellularLocation>
        <location evidence="1">Membrane</location>
        <topology evidence="1">Multi-pass membrane protein</topology>
    </subcellularLocation>
</comment>
<dbReference type="EMBL" id="JARBDR010000214">
    <property type="protein sequence ID" value="KAJ8318386.1"/>
    <property type="molecule type" value="Genomic_DNA"/>
</dbReference>
<dbReference type="Pfam" id="PF00230">
    <property type="entry name" value="MIP"/>
    <property type="match status" value="1"/>
</dbReference>
<dbReference type="PANTHER" id="PTHR19139">
    <property type="entry name" value="AQUAPORIN TRANSPORTER"/>
    <property type="match status" value="1"/>
</dbReference>
<reference evidence="7 8" key="1">
    <citation type="submission" date="2022-12" db="EMBL/GenBank/DDBJ databases">
        <title>Chromosome-level genome of Tegillarca granosa.</title>
        <authorList>
            <person name="Kim J."/>
        </authorList>
    </citation>
    <scope>NUCLEOTIDE SEQUENCE [LARGE SCALE GENOMIC DNA]</scope>
    <source>
        <strain evidence="7">Teg-2019</strain>
        <tissue evidence="7">Adductor muscle</tissue>
    </source>
</reference>
<keyword evidence="2 5" id="KW-0812">Transmembrane</keyword>
<dbReference type="InterPro" id="IPR034294">
    <property type="entry name" value="Aquaporin_transptr"/>
</dbReference>
<accession>A0ABQ9FQF6</accession>
<comment type="similarity">
    <text evidence="5">Belongs to the MIP/aquaporin (TC 1.A.8) family.</text>
</comment>
<evidence type="ECO:0000256" key="1">
    <source>
        <dbReference type="ARBA" id="ARBA00004141"/>
    </source>
</evidence>
<dbReference type="Proteomes" id="UP001217089">
    <property type="component" value="Unassembled WGS sequence"/>
</dbReference>
<evidence type="ECO:0000256" key="5">
    <source>
        <dbReference type="RuleBase" id="RU000477"/>
    </source>
</evidence>
<keyword evidence="4 6" id="KW-0472">Membrane</keyword>
<gene>
    <name evidence="7" type="ORF">KUTeg_003477</name>
</gene>
<dbReference type="InterPro" id="IPR023271">
    <property type="entry name" value="Aquaporin-like"/>
</dbReference>
<evidence type="ECO:0000313" key="8">
    <source>
        <dbReference type="Proteomes" id="UP001217089"/>
    </source>
</evidence>
<dbReference type="PANTHER" id="PTHR19139:SF284">
    <property type="entry name" value="AQUAPORIN"/>
    <property type="match status" value="1"/>
</dbReference>
<sequence length="109" mass="11851">WRTLESCSDARSDHSWQNNCSKYCSGRALFHSPGSGSFSSTGGSMNPALSFGKSVVSCALIAGAWTDHYVFWVGPLVGAFVTGIVYRLFFAPSDKRWLYNSGGSQHVSF</sequence>
<dbReference type="InterPro" id="IPR000425">
    <property type="entry name" value="MIP"/>
</dbReference>
<evidence type="ECO:0000256" key="2">
    <source>
        <dbReference type="ARBA" id="ARBA00022692"/>
    </source>
</evidence>
<name>A0ABQ9FQF6_TEGGR</name>
<dbReference type="Gene3D" id="1.20.1080.10">
    <property type="entry name" value="Glycerol uptake facilitator protein"/>
    <property type="match status" value="1"/>
</dbReference>
<protein>
    <recommendedName>
        <fullName evidence="9">Aquaporin</fullName>
    </recommendedName>
</protein>
<evidence type="ECO:0000313" key="7">
    <source>
        <dbReference type="EMBL" id="KAJ8318386.1"/>
    </source>
</evidence>